<keyword evidence="1" id="KW-1133">Transmembrane helix</keyword>
<organism evidence="2 3">
    <name type="scientific">Ameca splendens</name>
    <dbReference type="NCBI Taxonomy" id="208324"/>
    <lineage>
        <taxon>Eukaryota</taxon>
        <taxon>Metazoa</taxon>
        <taxon>Chordata</taxon>
        <taxon>Craniata</taxon>
        <taxon>Vertebrata</taxon>
        <taxon>Euteleostomi</taxon>
        <taxon>Actinopterygii</taxon>
        <taxon>Neopterygii</taxon>
        <taxon>Teleostei</taxon>
        <taxon>Neoteleostei</taxon>
        <taxon>Acanthomorphata</taxon>
        <taxon>Ovalentaria</taxon>
        <taxon>Atherinomorphae</taxon>
        <taxon>Cyprinodontiformes</taxon>
        <taxon>Goodeidae</taxon>
        <taxon>Ameca</taxon>
    </lineage>
</organism>
<feature type="transmembrane region" description="Helical" evidence="1">
    <location>
        <begin position="13"/>
        <end position="33"/>
    </location>
</feature>
<keyword evidence="3" id="KW-1185">Reference proteome</keyword>
<keyword evidence="1" id="KW-0812">Transmembrane</keyword>
<proteinExistence type="predicted"/>
<reference evidence="2 3" key="1">
    <citation type="submission" date="2021-06" db="EMBL/GenBank/DDBJ databases">
        <authorList>
            <person name="Palmer J.M."/>
        </authorList>
    </citation>
    <scope>NUCLEOTIDE SEQUENCE [LARGE SCALE GENOMIC DNA]</scope>
    <source>
        <strain evidence="2 3">AS_MEX2019</strain>
        <tissue evidence="2">Muscle</tissue>
    </source>
</reference>
<protein>
    <submittedName>
        <fullName evidence="2">Uncharacterized protein</fullName>
    </submittedName>
</protein>
<feature type="non-terminal residue" evidence="2">
    <location>
        <position position="1"/>
    </location>
</feature>
<evidence type="ECO:0000256" key="1">
    <source>
        <dbReference type="SAM" id="Phobius"/>
    </source>
</evidence>
<gene>
    <name evidence="2" type="ORF">AMECASPLE_032031</name>
</gene>
<accession>A0ABV1A1W3</accession>
<comment type="caution">
    <text evidence="2">The sequence shown here is derived from an EMBL/GenBank/DDBJ whole genome shotgun (WGS) entry which is preliminary data.</text>
</comment>
<evidence type="ECO:0000313" key="3">
    <source>
        <dbReference type="Proteomes" id="UP001469553"/>
    </source>
</evidence>
<sequence>CSPQTPTASLAHILRPVVVCILLSIVLMLLCLFRNHKEPQTLLHVASENQSPLIYTSENLDCC</sequence>
<evidence type="ECO:0000313" key="2">
    <source>
        <dbReference type="EMBL" id="MEQ2312537.1"/>
    </source>
</evidence>
<dbReference type="EMBL" id="JAHRIP010079317">
    <property type="protein sequence ID" value="MEQ2312537.1"/>
    <property type="molecule type" value="Genomic_DNA"/>
</dbReference>
<name>A0ABV1A1W3_9TELE</name>
<dbReference type="Proteomes" id="UP001469553">
    <property type="component" value="Unassembled WGS sequence"/>
</dbReference>
<keyword evidence="1" id="KW-0472">Membrane</keyword>